<dbReference type="InterPro" id="IPR023753">
    <property type="entry name" value="FAD/NAD-binding_dom"/>
</dbReference>
<dbReference type="RefSeq" id="WP_248825053.1">
    <property type="nucleotide sequence ID" value="NZ_JALKFT010000011.1"/>
</dbReference>
<reference evidence="10 11" key="1">
    <citation type="submission" date="2022-04" db="EMBL/GenBank/DDBJ databases">
        <title>Genome diversity in the genus Frankia.</title>
        <authorList>
            <person name="Carlos-Shanley C."/>
            <person name="Hahn D."/>
        </authorList>
    </citation>
    <scope>NUCLEOTIDE SEQUENCE [LARGE SCALE GENOMIC DNA]</scope>
    <source>
        <strain evidence="10 11">Ag45/Mut15</strain>
    </source>
</reference>
<dbReference type="Pfam" id="PF07992">
    <property type="entry name" value="Pyr_redox_2"/>
    <property type="match status" value="1"/>
</dbReference>
<keyword evidence="5" id="KW-0274">FAD</keyword>
<evidence type="ECO:0000256" key="8">
    <source>
        <dbReference type="ARBA" id="ARBA00047776"/>
    </source>
</evidence>
<gene>
    <name evidence="10" type="ORF">MXD59_13085</name>
</gene>
<evidence type="ECO:0000259" key="9">
    <source>
        <dbReference type="Pfam" id="PF07992"/>
    </source>
</evidence>
<dbReference type="SUPFAM" id="SSF51971">
    <property type="entry name" value="Nucleotide-binding domain"/>
    <property type="match status" value="2"/>
</dbReference>
<dbReference type="Gene3D" id="3.50.50.60">
    <property type="entry name" value="FAD/NAD(P)-binding domain"/>
    <property type="match status" value="1"/>
</dbReference>
<evidence type="ECO:0000256" key="3">
    <source>
        <dbReference type="ARBA" id="ARBA00013223"/>
    </source>
</evidence>
<name>A0ABT0JZ17_9ACTN</name>
<evidence type="ECO:0000313" key="11">
    <source>
        <dbReference type="Proteomes" id="UP001201873"/>
    </source>
</evidence>
<keyword evidence="11" id="KW-1185">Reference proteome</keyword>
<dbReference type="EC" id="1.18.1.2" evidence="3"/>
<sequence length="464" mass="50062">MAPSPRAGKPLIVAVVGSGPSGFYAASSLLEQTAVPVRVDMFERLATPWGLVRSGVAPDHPKIKTVSGVYEQIAAHANFRFFGNVHIGRDITREELTARYDAVLYAVGTQTDRRLGIPGEDLPGSVSAVDFVGWYNGHPEYADFSFDLSGERAVVIGAGNVALDVARLLCSPAQRLGRTDIADHALTALRDSSITEVMVVGRRGAAQAAFTTPELRELPEFTESGVDVDPAEVGPQPGEEALSRAAKRNLAVLRGYADTPAAPGRRRVALRFQRTPLEIRGDGRVEEVVFARNALTVGEDGWVGAVDTGERETVPANLVLRAVGYRGVAFGGLPFDERRGVIANERGRVTGAEREYVAGWIKRGPTGIIGTNRKCAAETVARLFADLAEGSLRRHDRGVAFDHDVEIVSWLLERQPHLVTEEGWQLIDAAERAAGAASGRPRVKLVLTDELLDIALERQSVTPR</sequence>
<comment type="catalytic activity">
    <reaction evidence="8">
        <text>2 reduced [2Fe-2S]-[ferredoxin] + NADP(+) + H(+) = 2 oxidized [2Fe-2S]-[ferredoxin] + NADPH</text>
        <dbReference type="Rhea" id="RHEA:20125"/>
        <dbReference type="Rhea" id="RHEA-COMP:10000"/>
        <dbReference type="Rhea" id="RHEA-COMP:10001"/>
        <dbReference type="ChEBI" id="CHEBI:15378"/>
        <dbReference type="ChEBI" id="CHEBI:33737"/>
        <dbReference type="ChEBI" id="CHEBI:33738"/>
        <dbReference type="ChEBI" id="CHEBI:57783"/>
        <dbReference type="ChEBI" id="CHEBI:58349"/>
        <dbReference type="EC" id="1.18.1.2"/>
    </reaction>
</comment>
<comment type="cofactor">
    <cofactor evidence="1">
        <name>FAD</name>
        <dbReference type="ChEBI" id="CHEBI:57692"/>
    </cofactor>
</comment>
<evidence type="ECO:0000256" key="6">
    <source>
        <dbReference type="ARBA" id="ARBA00022857"/>
    </source>
</evidence>
<evidence type="ECO:0000256" key="7">
    <source>
        <dbReference type="ARBA" id="ARBA00023002"/>
    </source>
</evidence>
<feature type="domain" description="FAD/NAD(P)-binding" evidence="9">
    <location>
        <begin position="13"/>
        <end position="207"/>
    </location>
</feature>
<dbReference type="Gene3D" id="3.40.50.720">
    <property type="entry name" value="NAD(P)-binding Rossmann-like Domain"/>
    <property type="match status" value="1"/>
</dbReference>
<comment type="caution">
    <text evidence="10">The sequence shown here is derived from an EMBL/GenBank/DDBJ whole genome shotgun (WGS) entry which is preliminary data.</text>
</comment>
<evidence type="ECO:0000256" key="5">
    <source>
        <dbReference type="ARBA" id="ARBA00022827"/>
    </source>
</evidence>
<dbReference type="InterPro" id="IPR055275">
    <property type="entry name" value="Ferredox_Rdtase"/>
</dbReference>
<comment type="similarity">
    <text evidence="2">Belongs to the ferredoxin--NADP reductase type 1 family.</text>
</comment>
<dbReference type="EMBL" id="JALKFT010000011">
    <property type="protein sequence ID" value="MCK9876700.1"/>
    <property type="molecule type" value="Genomic_DNA"/>
</dbReference>
<evidence type="ECO:0000256" key="2">
    <source>
        <dbReference type="ARBA" id="ARBA00008312"/>
    </source>
</evidence>
<keyword evidence="7" id="KW-0560">Oxidoreductase</keyword>
<evidence type="ECO:0000256" key="4">
    <source>
        <dbReference type="ARBA" id="ARBA00022630"/>
    </source>
</evidence>
<dbReference type="PANTHER" id="PTHR48467">
    <property type="entry name" value="GLUTAMATE SYNTHASE 1 [NADH], CHLOROPLASTIC-LIKE"/>
    <property type="match status" value="1"/>
</dbReference>
<keyword evidence="6" id="KW-0521">NADP</keyword>
<proteinExistence type="inferred from homology"/>
<dbReference type="InterPro" id="IPR021163">
    <property type="entry name" value="Ferredox_Rdtase_adrenod"/>
</dbReference>
<dbReference type="PIRSF" id="PIRSF000362">
    <property type="entry name" value="FNR"/>
    <property type="match status" value="1"/>
</dbReference>
<dbReference type="PRINTS" id="PR00419">
    <property type="entry name" value="ADXRDTASE"/>
</dbReference>
<dbReference type="Proteomes" id="UP001201873">
    <property type="component" value="Unassembled WGS sequence"/>
</dbReference>
<evidence type="ECO:0000256" key="1">
    <source>
        <dbReference type="ARBA" id="ARBA00001974"/>
    </source>
</evidence>
<dbReference type="InterPro" id="IPR036188">
    <property type="entry name" value="FAD/NAD-bd_sf"/>
</dbReference>
<organism evidence="10 11">
    <name type="scientific">Frankia umida</name>
    <dbReference type="NCBI Taxonomy" id="573489"/>
    <lineage>
        <taxon>Bacteria</taxon>
        <taxon>Bacillati</taxon>
        <taxon>Actinomycetota</taxon>
        <taxon>Actinomycetes</taxon>
        <taxon>Frankiales</taxon>
        <taxon>Frankiaceae</taxon>
        <taxon>Frankia</taxon>
    </lineage>
</organism>
<dbReference type="PANTHER" id="PTHR48467:SF1">
    <property type="entry name" value="GLUTAMATE SYNTHASE 1 [NADH], CHLOROPLASTIC-LIKE"/>
    <property type="match status" value="1"/>
</dbReference>
<keyword evidence="4" id="KW-0285">Flavoprotein</keyword>
<evidence type="ECO:0000313" key="10">
    <source>
        <dbReference type="EMBL" id="MCK9876700.1"/>
    </source>
</evidence>
<accession>A0ABT0JZ17</accession>
<protein>
    <recommendedName>
        <fullName evidence="3">ferredoxin--NADP(+) reductase</fullName>
        <ecNumber evidence="3">1.18.1.2</ecNumber>
    </recommendedName>
</protein>